<dbReference type="GO" id="GO:0005524">
    <property type="term" value="F:ATP binding"/>
    <property type="evidence" value="ECO:0007669"/>
    <property type="project" value="UniProtKB-KW"/>
</dbReference>
<evidence type="ECO:0000313" key="5">
    <source>
        <dbReference type="Proteomes" id="UP000265520"/>
    </source>
</evidence>
<dbReference type="Proteomes" id="UP000265520">
    <property type="component" value="Unassembled WGS sequence"/>
</dbReference>
<organism evidence="4 5">
    <name type="scientific">Trifolium medium</name>
    <dbReference type="NCBI Taxonomy" id="97028"/>
    <lineage>
        <taxon>Eukaryota</taxon>
        <taxon>Viridiplantae</taxon>
        <taxon>Streptophyta</taxon>
        <taxon>Embryophyta</taxon>
        <taxon>Tracheophyta</taxon>
        <taxon>Spermatophyta</taxon>
        <taxon>Magnoliopsida</taxon>
        <taxon>eudicotyledons</taxon>
        <taxon>Gunneridae</taxon>
        <taxon>Pentapetalae</taxon>
        <taxon>rosids</taxon>
        <taxon>fabids</taxon>
        <taxon>Fabales</taxon>
        <taxon>Fabaceae</taxon>
        <taxon>Papilionoideae</taxon>
        <taxon>50 kb inversion clade</taxon>
        <taxon>NPAAA clade</taxon>
        <taxon>Hologalegina</taxon>
        <taxon>IRL clade</taxon>
        <taxon>Trifolieae</taxon>
        <taxon>Trifolium</taxon>
    </lineage>
</organism>
<dbReference type="GO" id="GO:0140662">
    <property type="term" value="F:ATP-dependent protein folding chaperone"/>
    <property type="evidence" value="ECO:0007669"/>
    <property type="project" value="InterPro"/>
</dbReference>
<dbReference type="InterPro" id="IPR029047">
    <property type="entry name" value="HSP70_peptide-bd_sf"/>
</dbReference>
<dbReference type="Pfam" id="PF00012">
    <property type="entry name" value="HSP70"/>
    <property type="match status" value="1"/>
</dbReference>
<comment type="caution">
    <text evidence="4">The sequence shown here is derived from an EMBL/GenBank/DDBJ whole genome shotgun (WGS) entry which is preliminary data.</text>
</comment>
<dbReference type="InterPro" id="IPR013126">
    <property type="entry name" value="Hsp_70_fam"/>
</dbReference>
<keyword evidence="2" id="KW-0067">ATP-binding</keyword>
<protein>
    <submittedName>
        <fullName evidence="4">Heat-shock protein</fullName>
    </submittedName>
</protein>
<keyword evidence="3" id="KW-0175">Coiled coil</keyword>
<name>A0A392NUK4_9FABA</name>
<feature type="coiled-coil region" evidence="3">
    <location>
        <begin position="172"/>
        <end position="199"/>
    </location>
</feature>
<dbReference type="SUPFAM" id="SSF100934">
    <property type="entry name" value="Heat shock protein 70kD (HSP70), C-terminal subdomain"/>
    <property type="match status" value="1"/>
</dbReference>
<sequence length="201" mass="22683">MIVLIPRNTTIPVKKTDQCTTATDKQSSALIRVYEGERTRASDNNLLGYFRLSGLPSALRGHPIEVCFAVDENGILTVAAKEVSTGNTNEIIITNYRERLSAEEIKKLIQEAENYRAEDEKFQQMAQVKNALDLCVYKIETALKKQNIKLKLSTLEKKKIQAAITKARNLIGENHQHELDVLEDHLKELQSMFENTLANIG</sequence>
<keyword evidence="1" id="KW-0547">Nucleotide-binding</keyword>
<dbReference type="InterPro" id="IPR029048">
    <property type="entry name" value="HSP70_C_sf"/>
</dbReference>
<feature type="coiled-coil region" evidence="3">
    <location>
        <begin position="98"/>
        <end position="125"/>
    </location>
</feature>
<proteinExistence type="predicted"/>
<evidence type="ECO:0000256" key="2">
    <source>
        <dbReference type="ARBA" id="ARBA00022840"/>
    </source>
</evidence>
<evidence type="ECO:0000256" key="3">
    <source>
        <dbReference type="SAM" id="Coils"/>
    </source>
</evidence>
<evidence type="ECO:0000256" key="1">
    <source>
        <dbReference type="ARBA" id="ARBA00022741"/>
    </source>
</evidence>
<keyword evidence="5" id="KW-1185">Reference proteome</keyword>
<dbReference type="Gene3D" id="2.60.34.10">
    <property type="entry name" value="Substrate Binding Domain Of DNAk, Chain A, domain 1"/>
    <property type="match status" value="1"/>
</dbReference>
<dbReference type="SUPFAM" id="SSF100920">
    <property type="entry name" value="Heat shock protein 70kD (HSP70), peptide-binding domain"/>
    <property type="match status" value="1"/>
</dbReference>
<accession>A0A392NUK4</accession>
<reference evidence="4 5" key="1">
    <citation type="journal article" date="2018" name="Front. Plant Sci.">
        <title>Red Clover (Trifolium pratense) and Zigzag Clover (T. medium) - A Picture of Genomic Similarities and Differences.</title>
        <authorList>
            <person name="Dluhosova J."/>
            <person name="Istvanek J."/>
            <person name="Nedelnik J."/>
            <person name="Repkova J."/>
        </authorList>
    </citation>
    <scope>NUCLEOTIDE SEQUENCE [LARGE SCALE GENOMIC DNA]</scope>
    <source>
        <strain evidence="5">cv. 10/8</strain>
        <tissue evidence="4">Leaf</tissue>
    </source>
</reference>
<gene>
    <name evidence="4" type="ORF">A2U01_0023934</name>
</gene>
<dbReference type="EMBL" id="LXQA010050543">
    <property type="protein sequence ID" value="MCI02900.1"/>
    <property type="molecule type" value="Genomic_DNA"/>
</dbReference>
<dbReference type="Gene3D" id="1.20.1270.10">
    <property type="match status" value="1"/>
</dbReference>
<dbReference type="PANTHER" id="PTHR19375">
    <property type="entry name" value="HEAT SHOCK PROTEIN 70KDA"/>
    <property type="match status" value="1"/>
</dbReference>
<dbReference type="AlphaFoldDB" id="A0A392NUK4"/>
<evidence type="ECO:0000313" key="4">
    <source>
        <dbReference type="EMBL" id="MCI02900.1"/>
    </source>
</evidence>